<reference evidence="1 2" key="1">
    <citation type="journal article" date="2019" name="Environ. Microbiol.">
        <title>At the nexus of three kingdoms: the genome of the mycorrhizal fungus Gigaspora margarita provides insights into plant, endobacterial and fungal interactions.</title>
        <authorList>
            <person name="Venice F."/>
            <person name="Ghignone S."/>
            <person name="Salvioli di Fossalunga A."/>
            <person name="Amselem J."/>
            <person name="Novero M."/>
            <person name="Xianan X."/>
            <person name="Sedzielewska Toro K."/>
            <person name="Morin E."/>
            <person name="Lipzen A."/>
            <person name="Grigoriev I.V."/>
            <person name="Henrissat B."/>
            <person name="Martin F.M."/>
            <person name="Bonfante P."/>
        </authorList>
    </citation>
    <scope>NUCLEOTIDE SEQUENCE [LARGE SCALE GENOMIC DNA]</scope>
    <source>
        <strain evidence="1 2">BEG34</strain>
    </source>
</reference>
<name>A0A8H4B394_GIGMA</name>
<evidence type="ECO:0000313" key="2">
    <source>
        <dbReference type="Proteomes" id="UP000439903"/>
    </source>
</evidence>
<dbReference type="AlphaFoldDB" id="A0A8H4B394"/>
<protein>
    <submittedName>
        <fullName evidence="1">Uncharacterized protein</fullName>
    </submittedName>
</protein>
<keyword evidence="2" id="KW-1185">Reference proteome</keyword>
<organism evidence="1 2">
    <name type="scientific">Gigaspora margarita</name>
    <dbReference type="NCBI Taxonomy" id="4874"/>
    <lineage>
        <taxon>Eukaryota</taxon>
        <taxon>Fungi</taxon>
        <taxon>Fungi incertae sedis</taxon>
        <taxon>Mucoromycota</taxon>
        <taxon>Glomeromycotina</taxon>
        <taxon>Glomeromycetes</taxon>
        <taxon>Diversisporales</taxon>
        <taxon>Gigasporaceae</taxon>
        <taxon>Gigaspora</taxon>
    </lineage>
</organism>
<evidence type="ECO:0000313" key="1">
    <source>
        <dbReference type="EMBL" id="KAF0556430.1"/>
    </source>
</evidence>
<accession>A0A8H4B394</accession>
<sequence length="80" mass="8685">MPKQGISQTYKPDYAAGGAVQNVVRGTQVNCYFVDITEGADISQGSYPVTTMLYFQANGLFGKVDVTIGKYNELLADLNQ</sequence>
<dbReference type="EMBL" id="WTPW01000033">
    <property type="protein sequence ID" value="KAF0556430.1"/>
    <property type="molecule type" value="Genomic_DNA"/>
</dbReference>
<proteinExistence type="predicted"/>
<dbReference type="Proteomes" id="UP000439903">
    <property type="component" value="Unassembled WGS sequence"/>
</dbReference>
<comment type="caution">
    <text evidence="1">The sequence shown here is derived from an EMBL/GenBank/DDBJ whole genome shotgun (WGS) entry which is preliminary data.</text>
</comment>
<gene>
    <name evidence="1" type="ORF">F8M41_015343</name>
</gene>